<keyword evidence="2" id="KW-1185">Reference proteome</keyword>
<organism evidence="1 2">
    <name type="scientific">Sphaerisporangium album</name>
    <dbReference type="NCBI Taxonomy" id="509200"/>
    <lineage>
        <taxon>Bacteria</taxon>
        <taxon>Bacillati</taxon>
        <taxon>Actinomycetota</taxon>
        <taxon>Actinomycetes</taxon>
        <taxon>Streptosporangiales</taxon>
        <taxon>Streptosporangiaceae</taxon>
        <taxon>Sphaerisporangium</taxon>
    </lineage>
</organism>
<dbReference type="Proteomes" id="UP000253094">
    <property type="component" value="Unassembled WGS sequence"/>
</dbReference>
<dbReference type="EMBL" id="QOIL01000028">
    <property type="protein sequence ID" value="RCG22469.1"/>
    <property type="molecule type" value="Genomic_DNA"/>
</dbReference>
<reference evidence="1 2" key="1">
    <citation type="submission" date="2018-06" db="EMBL/GenBank/DDBJ databases">
        <title>Sphaerisporangium craniellae sp. nov., isolated from a marine sponge in the South China Sea.</title>
        <authorList>
            <person name="Li L."/>
        </authorList>
    </citation>
    <scope>NUCLEOTIDE SEQUENCE [LARGE SCALE GENOMIC DNA]</scope>
    <source>
        <strain evidence="1 2">CCTCC AA 208026</strain>
    </source>
</reference>
<accession>A0A367EXQ1</accession>
<dbReference type="OrthoDB" id="158697at2"/>
<dbReference type="AlphaFoldDB" id="A0A367EXQ1"/>
<evidence type="ECO:0000313" key="1">
    <source>
        <dbReference type="EMBL" id="RCG22469.1"/>
    </source>
</evidence>
<proteinExistence type="predicted"/>
<evidence type="ECO:0000313" key="2">
    <source>
        <dbReference type="Proteomes" id="UP000253094"/>
    </source>
</evidence>
<gene>
    <name evidence="1" type="ORF">DQ384_35805</name>
</gene>
<protein>
    <submittedName>
        <fullName evidence="1">PIN domain-containing protein</fullName>
    </submittedName>
</protein>
<sequence>MSARRKVEFVDTSVLCNLLNVPGKNQDRDAVRRELQQKRAASDLILPVTTVIETGNHIAQLNNGYERRDRATQLHKLLELVIDGKAPWVLHTVEWGEGFLRRLLAGAGTGVPLTDHAMSGLGLGDLCILAERDLYRQRVANVDVLIWTLDNQLSAYS</sequence>
<name>A0A367EXQ1_9ACTN</name>
<comment type="caution">
    <text evidence="1">The sequence shown here is derived from an EMBL/GenBank/DDBJ whole genome shotgun (WGS) entry which is preliminary data.</text>
</comment>